<dbReference type="PIRSF" id="PIRSF002741">
    <property type="entry name" value="MppA"/>
    <property type="match status" value="1"/>
</dbReference>
<feature type="chain" id="PRO_5046470248" evidence="2">
    <location>
        <begin position="37"/>
        <end position="524"/>
    </location>
</feature>
<evidence type="ECO:0000313" key="5">
    <source>
        <dbReference type="Proteomes" id="UP001172738"/>
    </source>
</evidence>
<dbReference type="Gene3D" id="3.10.105.10">
    <property type="entry name" value="Dipeptide-binding Protein, Domain 3"/>
    <property type="match status" value="1"/>
</dbReference>
<gene>
    <name evidence="4" type="ORF">QQX04_08690</name>
</gene>
<proteinExistence type="predicted"/>
<dbReference type="PANTHER" id="PTHR30290">
    <property type="entry name" value="PERIPLASMIC BINDING COMPONENT OF ABC TRANSPORTER"/>
    <property type="match status" value="1"/>
</dbReference>
<keyword evidence="5" id="KW-1185">Reference proteome</keyword>
<keyword evidence="2" id="KW-0732">Signal</keyword>
<feature type="domain" description="Solute-binding protein family 5" evidence="3">
    <location>
        <begin position="93"/>
        <end position="423"/>
    </location>
</feature>
<dbReference type="InterPro" id="IPR039424">
    <property type="entry name" value="SBP_5"/>
</dbReference>
<dbReference type="Pfam" id="PF00496">
    <property type="entry name" value="SBP_bac_5"/>
    <property type="match status" value="1"/>
</dbReference>
<evidence type="ECO:0000313" key="4">
    <source>
        <dbReference type="EMBL" id="MDN4473063.1"/>
    </source>
</evidence>
<dbReference type="PROSITE" id="PS51257">
    <property type="entry name" value="PROKAR_LIPOPROTEIN"/>
    <property type="match status" value="1"/>
</dbReference>
<feature type="region of interest" description="Disordered" evidence="1">
    <location>
        <begin position="33"/>
        <end position="53"/>
    </location>
</feature>
<dbReference type="Proteomes" id="UP001172738">
    <property type="component" value="Unassembled WGS sequence"/>
</dbReference>
<dbReference type="InterPro" id="IPR000914">
    <property type="entry name" value="SBP_5_dom"/>
</dbReference>
<feature type="signal peptide" evidence="2">
    <location>
        <begin position="1"/>
        <end position="36"/>
    </location>
</feature>
<evidence type="ECO:0000256" key="2">
    <source>
        <dbReference type="SAM" id="SignalP"/>
    </source>
</evidence>
<sequence>MRSQSNTRRGATRAAALVVGALVALTACSTSGDTDASESASASPTVDAPTTVTLSLERQPATFDPINLSEGTDMFIWSAIYDTLLYVGEDGSIEPRAAESWEYSDDGLVLTLKLRDDLTFSDGTPATAADYKATAEYVMSTPGAGQGQFVNWESVDAPDDTTIVITLKQVDPTVLRSLAARVGIIAKPDLMTEESYGLDPIGSGPYVLDTEATTTGSVYVLNKREDHWSVDNWPFDTVTFRVIQDTTAIENALRAGELDFAPIQTSSRGAVEGLGLTVTEFTAQASTFIKIFDRAGTMVPALADVRVRQALNMAFDRQAFVDGLLGGVGQATEQMFYPTTGAFDESLNDTYAYDVEGAKALLAEAGYADGFAVTMPSLVYTAQMEPNVTQALADIGVTVDWVAVPAQDTVQAVVSGQYPMTIWFDGQTIAAKSAEGHYTTSGFLNPMQYEEPEVTALLTDALSELDPDAADAKFRELNELVVDEAWDIPLYFTGQLWAAQDGYEYVGTEAEINSTLDRFGVTVG</sequence>
<evidence type="ECO:0000256" key="1">
    <source>
        <dbReference type="SAM" id="MobiDB-lite"/>
    </source>
</evidence>
<evidence type="ECO:0000259" key="3">
    <source>
        <dbReference type="Pfam" id="PF00496"/>
    </source>
</evidence>
<name>A0ABT8G1Q8_9MICO</name>
<dbReference type="InterPro" id="IPR030678">
    <property type="entry name" value="Peptide/Ni-bd"/>
</dbReference>
<organism evidence="4 5">
    <name type="scientific">Demequina zhanjiangensis</name>
    <dbReference type="NCBI Taxonomy" id="3051659"/>
    <lineage>
        <taxon>Bacteria</taxon>
        <taxon>Bacillati</taxon>
        <taxon>Actinomycetota</taxon>
        <taxon>Actinomycetes</taxon>
        <taxon>Micrococcales</taxon>
        <taxon>Demequinaceae</taxon>
        <taxon>Demequina</taxon>
    </lineage>
</organism>
<dbReference type="Gene3D" id="3.40.190.10">
    <property type="entry name" value="Periplasmic binding protein-like II"/>
    <property type="match status" value="1"/>
</dbReference>
<comment type="caution">
    <text evidence="4">The sequence shown here is derived from an EMBL/GenBank/DDBJ whole genome shotgun (WGS) entry which is preliminary data.</text>
</comment>
<dbReference type="SUPFAM" id="SSF53850">
    <property type="entry name" value="Periplasmic binding protein-like II"/>
    <property type="match status" value="1"/>
</dbReference>
<accession>A0ABT8G1Q8</accession>
<dbReference type="RefSeq" id="WP_301128220.1">
    <property type="nucleotide sequence ID" value="NZ_JAUHPV010000004.1"/>
</dbReference>
<reference evidence="4" key="1">
    <citation type="submission" date="2023-06" db="EMBL/GenBank/DDBJ databases">
        <title>SYSU T00b26.</title>
        <authorList>
            <person name="Gao L."/>
            <person name="Fang B.-Z."/>
            <person name="Li W.-J."/>
        </authorList>
    </citation>
    <scope>NUCLEOTIDE SEQUENCE</scope>
    <source>
        <strain evidence="4">SYSU T00b26</strain>
    </source>
</reference>
<protein>
    <submittedName>
        <fullName evidence="4">ABC transporter substrate-binding protein</fullName>
    </submittedName>
</protein>
<dbReference type="EMBL" id="JAUHPV010000004">
    <property type="protein sequence ID" value="MDN4473063.1"/>
    <property type="molecule type" value="Genomic_DNA"/>
</dbReference>